<dbReference type="PANTHER" id="PTHR22550:SF5">
    <property type="entry name" value="LEUCINE ZIPPER PROTEIN 4"/>
    <property type="match status" value="1"/>
</dbReference>
<evidence type="ECO:0000313" key="7">
    <source>
        <dbReference type="EMBL" id="ACF42579.1"/>
    </source>
</evidence>
<evidence type="ECO:0000313" key="8">
    <source>
        <dbReference type="Proteomes" id="UP000002724"/>
    </source>
</evidence>
<feature type="transmembrane region" description="Helical" evidence="5">
    <location>
        <begin position="12"/>
        <end position="30"/>
    </location>
</feature>
<dbReference type="EMBL" id="CP001110">
    <property type="protein sequence ID" value="ACF42579.1"/>
    <property type="molecule type" value="Genomic_DNA"/>
</dbReference>
<dbReference type="InterPro" id="IPR050768">
    <property type="entry name" value="UPF0353/GerABKA_families"/>
</dbReference>
<dbReference type="SMART" id="SM00327">
    <property type="entry name" value="VWA"/>
    <property type="match status" value="1"/>
</dbReference>
<evidence type="ECO:0000256" key="1">
    <source>
        <dbReference type="ARBA" id="ARBA00022475"/>
    </source>
</evidence>
<dbReference type="HOGENOM" id="CLU_024570_1_0_10"/>
<sequence>MCFAWPDNIGYLLFLMPLAVILGYGVVRQLHAREAVFGPALIDAMMGRLSLRVLVVKKLLIFCGIALLLFALAGPRFCSGGRPVLRKGADIVFMLDVSRSMRARDVLPDRLGQAKQEITSISRAVTGGRMSILLFAASPLVQCPLTTDRDAFDALLGMASPDLIEEQGTSFRAAFELAGRLLEPTLEDRMASGVKGEKIVVLLSDGEDHTGEVRSAVQQLKKANVHLFVIGVGMRQPVVIPLDDAGEGVKRDEHDRVIMSSFRPEFLQMLAREAAGFYFRSSAEHAVYKEVSESINRIASASRWVMEPGEREPLYRYFVAAGLFLLLTETMVGRAAGKRRSCS</sequence>
<dbReference type="Pfam" id="PF13519">
    <property type="entry name" value="VWA_2"/>
    <property type="match status" value="1"/>
</dbReference>
<keyword evidence="8" id="KW-1185">Reference proteome</keyword>
<evidence type="ECO:0000259" key="6">
    <source>
        <dbReference type="PROSITE" id="PS50234"/>
    </source>
</evidence>
<accession>B4SBQ4</accession>
<dbReference type="PROSITE" id="PS50234">
    <property type="entry name" value="VWFA"/>
    <property type="match status" value="1"/>
</dbReference>
<feature type="domain" description="VWFA" evidence="6">
    <location>
        <begin position="90"/>
        <end position="295"/>
    </location>
</feature>
<feature type="transmembrane region" description="Helical" evidence="5">
    <location>
        <begin position="51"/>
        <end position="73"/>
    </location>
</feature>
<keyword evidence="3 5" id="KW-1133">Transmembrane helix</keyword>
<dbReference type="STRING" id="324925.Ppha_0243"/>
<proteinExistence type="predicted"/>
<evidence type="ECO:0000256" key="2">
    <source>
        <dbReference type="ARBA" id="ARBA00022692"/>
    </source>
</evidence>
<dbReference type="PANTHER" id="PTHR22550">
    <property type="entry name" value="SPORE GERMINATION PROTEIN"/>
    <property type="match status" value="1"/>
</dbReference>
<keyword evidence="4 5" id="KW-0472">Membrane</keyword>
<protein>
    <submittedName>
        <fullName evidence="7">von Willebrand factor type A</fullName>
    </submittedName>
</protein>
<dbReference type="SUPFAM" id="SSF53300">
    <property type="entry name" value="vWA-like"/>
    <property type="match status" value="1"/>
</dbReference>
<reference evidence="7 8" key="1">
    <citation type="submission" date="2008-06" db="EMBL/GenBank/DDBJ databases">
        <title>Complete sequence of Pelodictyon phaeoclathratiforme BU-1.</title>
        <authorList>
            <consortium name="US DOE Joint Genome Institute"/>
            <person name="Lucas S."/>
            <person name="Copeland A."/>
            <person name="Lapidus A."/>
            <person name="Glavina del Rio T."/>
            <person name="Dalin E."/>
            <person name="Tice H."/>
            <person name="Bruce D."/>
            <person name="Goodwin L."/>
            <person name="Pitluck S."/>
            <person name="Schmutz J."/>
            <person name="Larimer F."/>
            <person name="Land M."/>
            <person name="Hauser L."/>
            <person name="Kyrpides N."/>
            <person name="Mikhailova N."/>
            <person name="Liu Z."/>
            <person name="Li T."/>
            <person name="Zhao F."/>
            <person name="Overmann J."/>
            <person name="Bryant D.A."/>
            <person name="Richardson P."/>
        </authorList>
    </citation>
    <scope>NUCLEOTIDE SEQUENCE [LARGE SCALE GENOMIC DNA]</scope>
    <source>
        <strain evidence="8">DSM 5477 / BU-1</strain>
    </source>
</reference>
<evidence type="ECO:0000256" key="4">
    <source>
        <dbReference type="ARBA" id="ARBA00023136"/>
    </source>
</evidence>
<evidence type="ECO:0000256" key="3">
    <source>
        <dbReference type="ARBA" id="ARBA00022989"/>
    </source>
</evidence>
<dbReference type="OrthoDB" id="6206554at2"/>
<dbReference type="KEGG" id="pph:Ppha_0243"/>
<organism evidence="7 8">
    <name type="scientific">Pelodictyon phaeoclathratiforme (strain DSM 5477 / BU-1)</name>
    <dbReference type="NCBI Taxonomy" id="324925"/>
    <lineage>
        <taxon>Bacteria</taxon>
        <taxon>Pseudomonadati</taxon>
        <taxon>Chlorobiota</taxon>
        <taxon>Chlorobiia</taxon>
        <taxon>Chlorobiales</taxon>
        <taxon>Chlorobiaceae</taxon>
        <taxon>Chlorobium/Pelodictyon group</taxon>
        <taxon>Pelodictyon</taxon>
    </lineage>
</organism>
<dbReference type="eggNOG" id="COG2304">
    <property type="taxonomic scope" value="Bacteria"/>
</dbReference>
<dbReference type="AlphaFoldDB" id="B4SBQ4"/>
<evidence type="ECO:0000256" key="5">
    <source>
        <dbReference type="SAM" id="Phobius"/>
    </source>
</evidence>
<dbReference type="InterPro" id="IPR002035">
    <property type="entry name" value="VWF_A"/>
</dbReference>
<keyword evidence="1" id="KW-1003">Cell membrane</keyword>
<dbReference type="Proteomes" id="UP000002724">
    <property type="component" value="Chromosome"/>
</dbReference>
<dbReference type="Gene3D" id="3.40.50.410">
    <property type="entry name" value="von Willebrand factor, type A domain"/>
    <property type="match status" value="1"/>
</dbReference>
<keyword evidence="2 5" id="KW-0812">Transmembrane</keyword>
<dbReference type="InterPro" id="IPR036465">
    <property type="entry name" value="vWFA_dom_sf"/>
</dbReference>
<gene>
    <name evidence="7" type="ordered locus">Ppha_0243</name>
</gene>
<name>B4SBQ4_PELPB</name>